<dbReference type="EMBL" id="PSZC01000043">
    <property type="protein sequence ID" value="PPJ30738.1"/>
    <property type="molecule type" value="Genomic_DNA"/>
</dbReference>
<organism evidence="1 2">
    <name type="scientific">Nocardia nova</name>
    <dbReference type="NCBI Taxonomy" id="37330"/>
    <lineage>
        <taxon>Bacteria</taxon>
        <taxon>Bacillati</taxon>
        <taxon>Actinomycetota</taxon>
        <taxon>Actinomycetes</taxon>
        <taxon>Mycobacteriales</taxon>
        <taxon>Nocardiaceae</taxon>
        <taxon>Nocardia</taxon>
    </lineage>
</organism>
<comment type="caution">
    <text evidence="1">The sequence shown here is derived from an EMBL/GenBank/DDBJ whole genome shotgun (WGS) entry which is preliminary data.</text>
</comment>
<accession>A0A2S6AB50</accession>
<dbReference type="Proteomes" id="UP000239874">
    <property type="component" value="Unassembled WGS sequence"/>
</dbReference>
<dbReference type="GO" id="GO:0006355">
    <property type="term" value="P:regulation of DNA-templated transcription"/>
    <property type="evidence" value="ECO:0007669"/>
    <property type="project" value="InterPro"/>
</dbReference>
<reference evidence="1 2" key="1">
    <citation type="submission" date="2018-02" db="EMBL/GenBank/DDBJ databases">
        <title>8 Nocardia nova and 1 Nocardia cyriacigeorgica strain used for evolution to TMP-SMX.</title>
        <authorList>
            <person name="Mehta H."/>
            <person name="Weng J."/>
            <person name="Shamoo Y."/>
        </authorList>
    </citation>
    <scope>NUCLEOTIDE SEQUENCE [LARGE SCALE GENOMIC DNA]</scope>
    <source>
        <strain evidence="1 2">MDA3139</strain>
    </source>
</reference>
<sequence length="90" mass="9725">MAETKKVTISVPKDDVSTLERWKASGRIDNLSAYVSAALRDRMDRDISLDAIESSFGGVPPLELVNQARRAQGLPPLSAEDLDRRSAGAA</sequence>
<dbReference type="AlphaFoldDB" id="A0A2S6AB50"/>
<name>A0A2S6AB50_9NOCA</name>
<dbReference type="RefSeq" id="WP_104379303.1">
    <property type="nucleotide sequence ID" value="NZ_PSZC01000043.1"/>
</dbReference>
<evidence type="ECO:0000313" key="2">
    <source>
        <dbReference type="Proteomes" id="UP000239874"/>
    </source>
</evidence>
<dbReference type="OrthoDB" id="4556952at2"/>
<evidence type="ECO:0008006" key="3">
    <source>
        <dbReference type="Google" id="ProtNLM"/>
    </source>
</evidence>
<proteinExistence type="predicted"/>
<gene>
    <name evidence="1" type="ORF">C5E45_33605</name>
</gene>
<protein>
    <recommendedName>
        <fullName evidence="3">CopG family transcriptional regulator</fullName>
    </recommendedName>
</protein>
<evidence type="ECO:0000313" key="1">
    <source>
        <dbReference type="EMBL" id="PPJ30738.1"/>
    </source>
</evidence>
<dbReference type="InterPro" id="IPR010985">
    <property type="entry name" value="Ribbon_hlx_hlx"/>
</dbReference>
<dbReference type="SUPFAM" id="SSF47598">
    <property type="entry name" value="Ribbon-helix-helix"/>
    <property type="match status" value="1"/>
</dbReference>